<comment type="caution">
    <text evidence="1">The sequence shown here is derived from an EMBL/GenBank/DDBJ whole genome shotgun (WGS) entry which is preliminary data.</text>
</comment>
<evidence type="ECO:0008006" key="3">
    <source>
        <dbReference type="Google" id="ProtNLM"/>
    </source>
</evidence>
<dbReference type="Proteomes" id="UP000752297">
    <property type="component" value="Unassembled WGS sequence"/>
</dbReference>
<evidence type="ECO:0000313" key="2">
    <source>
        <dbReference type="Proteomes" id="UP000752297"/>
    </source>
</evidence>
<keyword evidence="2" id="KW-1185">Reference proteome</keyword>
<protein>
    <recommendedName>
        <fullName evidence="3">Lipoprotein</fullName>
    </recommendedName>
</protein>
<reference evidence="1 2" key="1">
    <citation type="submission" date="2021-06" db="EMBL/GenBank/DDBJ databases">
        <title>Falsochrobactrum tianjin sp.nov., a new petroleum-degrading bacteria isolated from oily soils.</title>
        <authorList>
            <person name="Chen G."/>
            <person name="Chen H."/>
            <person name="Tian J."/>
            <person name="Qing J."/>
            <person name="Zhong L."/>
            <person name="Ma W."/>
            <person name="Song Y."/>
            <person name="Cui X."/>
            <person name="Yan B."/>
        </authorList>
    </citation>
    <scope>NUCLEOTIDE SEQUENCE [LARGE SCALE GENOMIC DNA]</scope>
    <source>
        <strain evidence="1 2">TDYN1</strain>
    </source>
</reference>
<dbReference type="EMBL" id="JAHRVA010000017">
    <property type="protein sequence ID" value="MBV2145116.1"/>
    <property type="molecule type" value="Genomic_DNA"/>
</dbReference>
<dbReference type="AlphaFoldDB" id="A0A949PPG1"/>
<proteinExistence type="predicted"/>
<accession>A0A949PPG1</accession>
<dbReference type="PROSITE" id="PS51257">
    <property type="entry name" value="PROKAR_LIPOPROTEIN"/>
    <property type="match status" value="1"/>
</dbReference>
<organism evidence="1 2">
    <name type="scientific">Falsochrobactrum tianjinense</name>
    <dbReference type="NCBI Taxonomy" id="2706015"/>
    <lineage>
        <taxon>Bacteria</taxon>
        <taxon>Pseudomonadati</taxon>
        <taxon>Pseudomonadota</taxon>
        <taxon>Alphaproteobacteria</taxon>
        <taxon>Hyphomicrobiales</taxon>
        <taxon>Brucellaceae</taxon>
        <taxon>Falsochrobactrum</taxon>
    </lineage>
</organism>
<gene>
    <name evidence="1" type="ORF">KUG47_16650</name>
</gene>
<name>A0A949PPG1_9HYPH</name>
<dbReference type="RefSeq" id="WP_217679182.1">
    <property type="nucleotide sequence ID" value="NZ_JAHRVA010000017.1"/>
</dbReference>
<evidence type="ECO:0000313" key="1">
    <source>
        <dbReference type="EMBL" id="MBV2145116.1"/>
    </source>
</evidence>
<sequence>MDERRTGSVVMIGLFSSLMLTGCSAEAEAPTSESAAAAISVLETSAGRYEFTPTTCAIYSQDDFDDIEIQGPGTTPDGEKFFFELSSTANAMTIGLGVDGPFASPERQLKAGRIASQEFTIVTSGRQLSVTDLMLVDENGASIDDRAALSIDCGVR</sequence>